<proteinExistence type="predicted"/>
<dbReference type="AlphaFoldDB" id="A0A8T7LWJ7"/>
<dbReference type="InterPro" id="IPR046738">
    <property type="entry name" value="DUF6788"/>
</dbReference>
<reference evidence="3" key="2">
    <citation type="journal article" date="2024" name="Nature">
        <title>Anoxygenic phototroph of the Chloroflexota uses a type I reaction centre.</title>
        <authorList>
            <person name="Tsuji J.M."/>
            <person name="Shaw N.A."/>
            <person name="Nagashima S."/>
            <person name="Venkiteswaran J.J."/>
            <person name="Schiff S.L."/>
            <person name="Watanabe T."/>
            <person name="Fukui M."/>
            <person name="Hanada S."/>
            <person name="Tank M."/>
            <person name="Neufeld J.D."/>
        </authorList>
    </citation>
    <scope>NUCLEOTIDE SEQUENCE</scope>
    <source>
        <strain evidence="3">L227-S17</strain>
    </source>
</reference>
<dbReference type="EMBL" id="CP128399">
    <property type="protein sequence ID" value="WJW65749.1"/>
    <property type="molecule type" value="Genomic_DNA"/>
</dbReference>
<reference evidence="2 4" key="1">
    <citation type="submission" date="2020-06" db="EMBL/GenBank/DDBJ databases">
        <title>Anoxygenic phototrophic Chloroflexota member uses a Type I reaction center.</title>
        <authorList>
            <person name="Tsuji J.M."/>
            <person name="Shaw N.A."/>
            <person name="Nagashima S."/>
            <person name="Venkiteswaran J."/>
            <person name="Schiff S.L."/>
            <person name="Hanada S."/>
            <person name="Tank M."/>
            <person name="Neufeld J.D."/>
        </authorList>
    </citation>
    <scope>NUCLEOTIDE SEQUENCE [LARGE SCALE GENOMIC DNA]</scope>
    <source>
        <strain evidence="2">L227-S17</strain>
    </source>
</reference>
<gene>
    <name evidence="2" type="ORF">HXX08_10915</name>
    <name evidence="3" type="ORF">OZ401_001527</name>
</gene>
<sequence length="174" mass="19800">MYDFMKRFCDIAEKGAREDNPLTLSRLIGQLEILAEICSNNYKLEGLCEMLANEMLKLQEKLDGLVQPQTITSAPVAVSNVKTIYKQEYVRCGKTNCTKCANRQGHGPYWYSYNFTGGQSRKRYIGLKLPEDITVDRANVRYAIPLATVPCHPQCQLEDGELKEPCCRNEHSEN</sequence>
<dbReference type="Pfam" id="PF20586">
    <property type="entry name" value="DUF6788"/>
    <property type="match status" value="1"/>
</dbReference>
<dbReference type="RefSeq" id="WP_341467634.1">
    <property type="nucleotide sequence ID" value="NZ_CP128399.1"/>
</dbReference>
<protein>
    <recommendedName>
        <fullName evidence="1">DUF6788 domain-containing protein</fullName>
    </recommendedName>
</protein>
<dbReference type="EMBL" id="JACATZ010000001">
    <property type="protein sequence ID" value="NWJ46378.1"/>
    <property type="molecule type" value="Genomic_DNA"/>
</dbReference>
<evidence type="ECO:0000313" key="3">
    <source>
        <dbReference type="EMBL" id="WJW65749.1"/>
    </source>
</evidence>
<name>A0A8T7LWJ7_9CHLR</name>
<evidence type="ECO:0000313" key="5">
    <source>
        <dbReference type="Proteomes" id="UP001431572"/>
    </source>
</evidence>
<keyword evidence="5" id="KW-1185">Reference proteome</keyword>
<feature type="domain" description="DUF6788" evidence="1">
    <location>
        <begin position="85"/>
        <end position="133"/>
    </location>
</feature>
<evidence type="ECO:0000259" key="1">
    <source>
        <dbReference type="Pfam" id="PF20586"/>
    </source>
</evidence>
<evidence type="ECO:0000313" key="2">
    <source>
        <dbReference type="EMBL" id="NWJ46378.1"/>
    </source>
</evidence>
<evidence type="ECO:0000313" key="4">
    <source>
        <dbReference type="Proteomes" id="UP000521676"/>
    </source>
</evidence>
<dbReference type="Proteomes" id="UP000521676">
    <property type="component" value="Unassembled WGS sequence"/>
</dbReference>
<dbReference type="Proteomes" id="UP001431572">
    <property type="component" value="Chromosome 1"/>
</dbReference>
<accession>A0A8T7LWJ7</accession>
<organism evidence="2 4">
    <name type="scientific">Candidatus Chlorohelix allophototropha</name>
    <dbReference type="NCBI Taxonomy" id="3003348"/>
    <lineage>
        <taxon>Bacteria</taxon>
        <taxon>Bacillati</taxon>
        <taxon>Chloroflexota</taxon>
        <taxon>Chloroflexia</taxon>
        <taxon>Candidatus Chloroheliales</taxon>
        <taxon>Candidatus Chloroheliaceae</taxon>
        <taxon>Candidatus Chlorohelix</taxon>
    </lineage>
</organism>